<dbReference type="PANTHER" id="PTHR43675">
    <property type="entry name" value="ARSENITE METHYLTRANSFERASE"/>
    <property type="match status" value="1"/>
</dbReference>
<dbReference type="InterPro" id="IPR026669">
    <property type="entry name" value="Arsenite_MeTrfase-like"/>
</dbReference>
<dbReference type="GO" id="GO:0008168">
    <property type="term" value="F:methyltransferase activity"/>
    <property type="evidence" value="ECO:0007669"/>
    <property type="project" value="TreeGrafter"/>
</dbReference>
<protein>
    <recommendedName>
        <fullName evidence="3">Methyltransferase domain-containing protein</fullName>
    </recommendedName>
</protein>
<keyword evidence="1" id="KW-0808">Transferase</keyword>
<dbReference type="InterPro" id="IPR041698">
    <property type="entry name" value="Methyltransf_25"/>
</dbReference>
<evidence type="ECO:0000256" key="2">
    <source>
        <dbReference type="ARBA" id="ARBA00022691"/>
    </source>
</evidence>
<accession>A0A133V7L2</accession>
<dbReference type="Proteomes" id="UP000070565">
    <property type="component" value="Unassembled WGS sequence"/>
</dbReference>
<keyword evidence="2" id="KW-0949">S-adenosyl-L-methionine</keyword>
<dbReference type="PANTHER" id="PTHR43675:SF8">
    <property type="entry name" value="ARSENITE METHYLTRANSFERASE"/>
    <property type="match status" value="1"/>
</dbReference>
<evidence type="ECO:0000256" key="1">
    <source>
        <dbReference type="ARBA" id="ARBA00022679"/>
    </source>
</evidence>
<dbReference type="Pfam" id="PF13649">
    <property type="entry name" value="Methyltransf_25"/>
    <property type="match status" value="1"/>
</dbReference>
<evidence type="ECO:0000313" key="5">
    <source>
        <dbReference type="Proteomes" id="UP000070565"/>
    </source>
</evidence>
<keyword evidence="5" id="KW-1185">Reference proteome</keyword>
<dbReference type="CDD" id="cd02440">
    <property type="entry name" value="AdoMet_MTases"/>
    <property type="match status" value="1"/>
</dbReference>
<dbReference type="InterPro" id="IPR029063">
    <property type="entry name" value="SAM-dependent_MTases_sf"/>
</dbReference>
<feature type="domain" description="Methyltransferase" evidence="3">
    <location>
        <begin position="54"/>
        <end position="153"/>
    </location>
</feature>
<gene>
    <name evidence="4" type="ORF">AKJ45_03510</name>
</gene>
<name>A0A133V7L2_9EURY</name>
<comment type="caution">
    <text evidence="4">The sequence shown here is derived from an EMBL/GenBank/DDBJ whole genome shotgun (WGS) entry which is preliminary data.</text>
</comment>
<evidence type="ECO:0000313" key="4">
    <source>
        <dbReference type="EMBL" id="KXB02449.1"/>
    </source>
</evidence>
<reference evidence="4 5" key="1">
    <citation type="journal article" date="2016" name="Sci. Rep.">
        <title>Metabolic traits of an uncultured archaeal lineage -MSBL1- from brine pools of the Red Sea.</title>
        <authorList>
            <person name="Mwirichia R."/>
            <person name="Alam I."/>
            <person name="Rashid M."/>
            <person name="Vinu M."/>
            <person name="Ba-Alawi W."/>
            <person name="Anthony Kamau A."/>
            <person name="Kamanda Ngugi D."/>
            <person name="Goker M."/>
            <person name="Klenk H.P."/>
            <person name="Bajic V."/>
            <person name="Stingl U."/>
        </authorList>
    </citation>
    <scope>NUCLEOTIDE SEQUENCE [LARGE SCALE GENOMIC DNA]</scope>
    <source>
        <strain evidence="4">SCGC-AAA261F19</strain>
    </source>
</reference>
<dbReference type="PATRIC" id="fig|1698275.3.peg.742"/>
<dbReference type="Gene3D" id="3.40.50.150">
    <property type="entry name" value="Vaccinia Virus protein VP39"/>
    <property type="match status" value="1"/>
</dbReference>
<sequence length="228" mass="26126">MSFKEPPPVNATDEEVREAYEEISKIYKVLEESFGKKVRERGLELLNPRSGEEILEVGFGTGCALVDIARLVGKEGKVYGVDISEKMVKLAEERVEKEGLSDRVELSKGDARELSYEDNKFDRVYMAETLELFSAPDITKVLDEIKRVLKNVGCLGIVSMNREGNENSKFVRVYEWLHQKFPRYLNCRPIYVADVLRNSGYEIEEEEDVMSGWLCPMKIVVAKQEKET</sequence>
<organism evidence="4 5">
    <name type="scientific">candidate division MSBL1 archaeon SCGC-AAA261F19</name>
    <dbReference type="NCBI Taxonomy" id="1698275"/>
    <lineage>
        <taxon>Archaea</taxon>
        <taxon>Methanobacteriati</taxon>
        <taxon>Methanobacteriota</taxon>
        <taxon>candidate division MSBL1</taxon>
    </lineage>
</organism>
<dbReference type="EMBL" id="LHXZ01000061">
    <property type="protein sequence ID" value="KXB02449.1"/>
    <property type="molecule type" value="Genomic_DNA"/>
</dbReference>
<proteinExistence type="predicted"/>
<dbReference type="AlphaFoldDB" id="A0A133V7L2"/>
<dbReference type="SUPFAM" id="SSF53335">
    <property type="entry name" value="S-adenosyl-L-methionine-dependent methyltransferases"/>
    <property type="match status" value="1"/>
</dbReference>
<evidence type="ECO:0000259" key="3">
    <source>
        <dbReference type="Pfam" id="PF13649"/>
    </source>
</evidence>